<evidence type="ECO:0000256" key="5">
    <source>
        <dbReference type="RuleBase" id="RU004355"/>
    </source>
</evidence>
<dbReference type="CDD" id="cd04489">
    <property type="entry name" value="ExoVII_LU_OBF"/>
    <property type="match status" value="1"/>
</dbReference>
<dbReference type="Pfam" id="PF13742">
    <property type="entry name" value="tRNA_anti_2"/>
    <property type="match status" value="1"/>
</dbReference>
<dbReference type="NCBIfam" id="TIGR00237">
    <property type="entry name" value="xseA"/>
    <property type="match status" value="1"/>
</dbReference>
<comment type="caution">
    <text evidence="8">The sequence shown here is derived from an EMBL/GenBank/DDBJ whole genome shotgun (WGS) entry which is preliminary data.</text>
</comment>
<evidence type="ECO:0000256" key="2">
    <source>
        <dbReference type="ARBA" id="ARBA00022722"/>
    </source>
</evidence>
<name>A0ABS9BQA2_9BACT</name>
<dbReference type="EMBL" id="JAKEVZ010000002">
    <property type="protein sequence ID" value="MCF1750238.1"/>
    <property type="molecule type" value="Genomic_DNA"/>
</dbReference>
<keyword evidence="4 5" id="KW-0269">Exonuclease</keyword>
<dbReference type="GO" id="GO:0008855">
    <property type="term" value="F:exodeoxyribonuclease VII activity"/>
    <property type="evidence" value="ECO:0007669"/>
    <property type="project" value="UniProtKB-EC"/>
</dbReference>
<dbReference type="PANTHER" id="PTHR30008:SF0">
    <property type="entry name" value="EXODEOXYRIBONUCLEASE 7 LARGE SUBUNIT"/>
    <property type="match status" value="1"/>
</dbReference>
<evidence type="ECO:0000259" key="7">
    <source>
        <dbReference type="Pfam" id="PF13742"/>
    </source>
</evidence>
<dbReference type="EC" id="3.1.11.6" evidence="5"/>
<dbReference type="Pfam" id="PF02601">
    <property type="entry name" value="Exonuc_VII_L"/>
    <property type="match status" value="1"/>
</dbReference>
<evidence type="ECO:0000313" key="9">
    <source>
        <dbReference type="Proteomes" id="UP001201449"/>
    </source>
</evidence>
<reference evidence="8 9" key="1">
    <citation type="submission" date="2022-01" db="EMBL/GenBank/DDBJ databases">
        <title>Mariniradius saccharolyticus sp. nov., isolated from sediment of a river.</title>
        <authorList>
            <person name="Liu H."/>
        </authorList>
    </citation>
    <scope>NUCLEOTIDE SEQUENCE [LARGE SCALE GENOMIC DNA]</scope>
    <source>
        <strain evidence="8 9">RY-2</strain>
    </source>
</reference>
<evidence type="ECO:0000259" key="6">
    <source>
        <dbReference type="Pfam" id="PF02601"/>
    </source>
</evidence>
<evidence type="ECO:0000256" key="1">
    <source>
        <dbReference type="ARBA" id="ARBA00022490"/>
    </source>
</evidence>
<feature type="domain" description="OB-fold nucleic acid binding" evidence="7">
    <location>
        <begin position="7"/>
        <end position="111"/>
    </location>
</feature>
<evidence type="ECO:0000256" key="3">
    <source>
        <dbReference type="ARBA" id="ARBA00022801"/>
    </source>
</evidence>
<evidence type="ECO:0000256" key="4">
    <source>
        <dbReference type="ARBA" id="ARBA00022839"/>
    </source>
</evidence>
<dbReference type="RefSeq" id="WP_234860356.1">
    <property type="nucleotide sequence ID" value="NZ_JAKEVZ010000002.1"/>
</dbReference>
<accession>A0ABS9BQA2</accession>
<keyword evidence="9" id="KW-1185">Reference proteome</keyword>
<comment type="subcellular location">
    <subcellularLocation>
        <location evidence="5">Cytoplasm</location>
    </subcellularLocation>
</comment>
<keyword evidence="1" id="KW-0963">Cytoplasm</keyword>
<dbReference type="InterPro" id="IPR003753">
    <property type="entry name" value="Exonuc_VII_L"/>
</dbReference>
<dbReference type="PANTHER" id="PTHR30008">
    <property type="entry name" value="EXODEOXYRIBONUCLEASE 7 LARGE SUBUNIT"/>
    <property type="match status" value="1"/>
</dbReference>
<keyword evidence="2 5" id="KW-0540">Nuclease</keyword>
<evidence type="ECO:0000313" key="8">
    <source>
        <dbReference type="EMBL" id="MCF1750238.1"/>
    </source>
</evidence>
<gene>
    <name evidence="8" type="primary">xseA</name>
    <name evidence="8" type="ORF">L0U89_04075</name>
</gene>
<keyword evidence="3 5" id="KW-0378">Hydrolase</keyword>
<dbReference type="InterPro" id="IPR025824">
    <property type="entry name" value="OB-fold_nuc-bd_dom"/>
</dbReference>
<comment type="catalytic activity">
    <reaction evidence="5">
        <text>Exonucleolytic cleavage in either 5'- to 3'- or 3'- to 5'-direction to yield nucleoside 5'-phosphates.</text>
        <dbReference type="EC" id="3.1.11.6"/>
    </reaction>
</comment>
<dbReference type="Proteomes" id="UP001201449">
    <property type="component" value="Unassembled WGS sequence"/>
</dbReference>
<comment type="similarity">
    <text evidence="5">Belongs to the XseA family.</text>
</comment>
<protein>
    <recommendedName>
        <fullName evidence="5">Exodeoxyribonuclease 7 large subunit</fullName>
        <ecNumber evidence="5">3.1.11.6</ecNumber>
    </recommendedName>
</protein>
<dbReference type="InterPro" id="IPR020579">
    <property type="entry name" value="Exonuc_VII_lsu_C"/>
</dbReference>
<proteinExistence type="inferred from homology"/>
<feature type="domain" description="Exonuclease VII large subunit C-terminal" evidence="6">
    <location>
        <begin position="135"/>
        <end position="407"/>
    </location>
</feature>
<organism evidence="8 9">
    <name type="scientific">Mariniradius sediminis</name>
    <dbReference type="NCBI Taxonomy" id="2909237"/>
    <lineage>
        <taxon>Bacteria</taxon>
        <taxon>Pseudomonadati</taxon>
        <taxon>Bacteroidota</taxon>
        <taxon>Cytophagia</taxon>
        <taxon>Cytophagales</taxon>
        <taxon>Cyclobacteriaceae</taxon>
        <taxon>Mariniradius</taxon>
    </lineage>
</organism>
<sequence>MHQGISLLDLSLTVRNLLEEQLEPSYWVVAEIGELKEAANGHAYLDLVEKQGNQVMAKMRANIWSYSYRMIASRFRAVTGQPLRQGMKILCQAVVTFHEVYGFSLNIKDIDPDFTLGERARIRQEIIDRLVQEGLMDLNKEKTLPLVPQRIAVISSITAAGYGDFVNQLDHNREGYRIHFRLFQATLQGSEAAKSIIAAIDQVLNAHENKSFDALVLIRGGGAQMDLDCFDDEALARALAKFPIPVLTGIGHERDETIADMVAHTKLKTPTAVAEFLLSGFRDFEDSLALQLKNLQRNVGWQLLEGQRNLRELESQLKNQVKFSVNKEKDRLAFLMHQTKNISLQIIKLNQLKVTNAQQALHKSWKRRLEMEQKGLMALEKLLTLSDPQTFFAKGYTRTEIDGKPLHLSTPEIGQEMQTFSQNQTISSTIQKIENHGK</sequence>